<dbReference type="UniPathway" id="UPA00031">
    <property type="reaction ID" value="UER00006"/>
</dbReference>
<evidence type="ECO:0000256" key="12">
    <source>
        <dbReference type="ARBA" id="ARBA00022840"/>
    </source>
</evidence>
<evidence type="ECO:0000259" key="16">
    <source>
        <dbReference type="Pfam" id="PF01634"/>
    </source>
</evidence>
<dbReference type="GO" id="GO:0000105">
    <property type="term" value="P:L-histidine biosynthetic process"/>
    <property type="evidence" value="ECO:0007669"/>
    <property type="project" value="UniProtKB-UniRule"/>
</dbReference>
<keyword evidence="9 15" id="KW-0328">Glycosyltransferase</keyword>
<dbReference type="NCBIfam" id="TIGR00070">
    <property type="entry name" value="hisG"/>
    <property type="match status" value="1"/>
</dbReference>
<evidence type="ECO:0000256" key="13">
    <source>
        <dbReference type="ARBA" id="ARBA00023102"/>
    </source>
</evidence>
<dbReference type="InterPro" id="IPR024893">
    <property type="entry name" value="ATP_PRibTrfase_HisG_short"/>
</dbReference>
<comment type="subunit">
    <text evidence="15">Heteromultimer composed of HisG and HisZ subunits.</text>
</comment>
<comment type="domain">
    <text evidence="15">Lacks the C-terminal regulatory region which is replaced by HisZ.</text>
</comment>
<keyword evidence="13 15" id="KW-0368">Histidine biosynthesis</keyword>
<evidence type="ECO:0000256" key="2">
    <source>
        <dbReference type="ARBA" id="ARBA00004496"/>
    </source>
</evidence>
<comment type="catalytic activity">
    <reaction evidence="1 15">
        <text>1-(5-phospho-beta-D-ribosyl)-ATP + diphosphate = 5-phospho-alpha-D-ribose 1-diphosphate + ATP</text>
        <dbReference type="Rhea" id="RHEA:18473"/>
        <dbReference type="ChEBI" id="CHEBI:30616"/>
        <dbReference type="ChEBI" id="CHEBI:33019"/>
        <dbReference type="ChEBI" id="CHEBI:58017"/>
        <dbReference type="ChEBI" id="CHEBI:73183"/>
        <dbReference type="EC" id="2.4.2.17"/>
    </reaction>
</comment>
<evidence type="ECO:0000256" key="5">
    <source>
        <dbReference type="ARBA" id="ARBA00011946"/>
    </source>
</evidence>
<dbReference type="OrthoDB" id="9801867at2"/>
<evidence type="ECO:0000256" key="3">
    <source>
        <dbReference type="ARBA" id="ARBA00004667"/>
    </source>
</evidence>
<dbReference type="SUPFAM" id="SSF53850">
    <property type="entry name" value="Periplasmic binding protein-like II"/>
    <property type="match status" value="1"/>
</dbReference>
<dbReference type="PROSITE" id="PS01316">
    <property type="entry name" value="ATP_P_PHORIBOSYLTR"/>
    <property type="match status" value="1"/>
</dbReference>
<dbReference type="EMBL" id="FUYN01000003">
    <property type="protein sequence ID" value="SKB50866.1"/>
    <property type="molecule type" value="Genomic_DNA"/>
</dbReference>
<keyword evidence="18" id="KW-1185">Reference proteome</keyword>
<reference evidence="18" key="1">
    <citation type="submission" date="2017-02" db="EMBL/GenBank/DDBJ databases">
        <authorList>
            <person name="Varghese N."/>
            <person name="Submissions S."/>
        </authorList>
    </citation>
    <scope>NUCLEOTIDE SEQUENCE [LARGE SCALE GENOMIC DNA]</scope>
    <source>
        <strain evidence="18">ATCC 35199</strain>
    </source>
</reference>
<comment type="similarity">
    <text evidence="4 15">Belongs to the ATP phosphoribosyltransferase family. Short subfamily.</text>
</comment>
<protein>
    <recommendedName>
        <fullName evidence="6 15">ATP phosphoribosyltransferase</fullName>
        <shortName evidence="15">ATP-PRT</shortName>
        <shortName evidence="15">ATP-PRTase</shortName>
        <ecNumber evidence="5 15">2.4.2.17</ecNumber>
    </recommendedName>
</protein>
<sequence>MLRIALAKGRLQEDFLDLIYQNQGTMSQNKRSLRLTDRLRNWEILLPKSQDVPQYLDMGMADIGVVGKDVLLECKSNLKEVMDLELGRCKMVIAGPTENKGKVKYKTVATKYPNIAKDIFKNKGIDAEIIYLQGSVELAVATGIADIIVDIVQTGRTLKENGLVVYEELFDINAKLVVSNAISSRKFAMIDSLINELQRGGERCEYI</sequence>
<dbReference type="GO" id="GO:0003879">
    <property type="term" value="F:ATP phosphoribosyltransferase activity"/>
    <property type="evidence" value="ECO:0007669"/>
    <property type="project" value="UniProtKB-UniRule"/>
</dbReference>
<dbReference type="GO" id="GO:0005737">
    <property type="term" value="C:cytoplasm"/>
    <property type="evidence" value="ECO:0007669"/>
    <property type="project" value="UniProtKB-SubCell"/>
</dbReference>
<evidence type="ECO:0000256" key="8">
    <source>
        <dbReference type="ARBA" id="ARBA00022605"/>
    </source>
</evidence>
<dbReference type="PANTHER" id="PTHR21403:SF8">
    <property type="entry name" value="ATP PHOSPHORIBOSYLTRANSFERASE"/>
    <property type="match status" value="1"/>
</dbReference>
<dbReference type="CDD" id="cd13595">
    <property type="entry name" value="PBP2_HisGs"/>
    <property type="match status" value="1"/>
</dbReference>
<comment type="pathway">
    <text evidence="3 15">Amino-acid biosynthesis; L-histidine biosynthesis; L-histidine from 5-phospho-alpha-D-ribose 1-diphosphate: step 1/9.</text>
</comment>
<evidence type="ECO:0000256" key="11">
    <source>
        <dbReference type="ARBA" id="ARBA00022741"/>
    </source>
</evidence>
<dbReference type="AlphaFoldDB" id="A0A1T5BUL7"/>
<organism evidence="17 18">
    <name type="scientific">Acetoanaerobium noterae</name>
    <dbReference type="NCBI Taxonomy" id="745369"/>
    <lineage>
        <taxon>Bacteria</taxon>
        <taxon>Bacillati</taxon>
        <taxon>Bacillota</taxon>
        <taxon>Clostridia</taxon>
        <taxon>Peptostreptococcales</taxon>
        <taxon>Filifactoraceae</taxon>
        <taxon>Acetoanaerobium</taxon>
    </lineage>
</organism>
<feature type="domain" description="ATP phosphoribosyltransferase catalytic" evidence="16">
    <location>
        <begin position="48"/>
        <end position="198"/>
    </location>
</feature>
<name>A0A1T5BUL7_9FIRM</name>
<keyword evidence="8 15" id="KW-0028">Amino-acid biosynthesis</keyword>
<keyword evidence="12 15" id="KW-0067">ATP-binding</keyword>
<comment type="subcellular location">
    <subcellularLocation>
        <location evidence="2 15">Cytoplasm</location>
    </subcellularLocation>
</comment>
<evidence type="ECO:0000313" key="17">
    <source>
        <dbReference type="EMBL" id="SKB50866.1"/>
    </source>
</evidence>
<proteinExistence type="inferred from homology"/>
<evidence type="ECO:0000256" key="14">
    <source>
        <dbReference type="ARBA" id="ARBA00024861"/>
    </source>
</evidence>
<gene>
    <name evidence="15" type="primary">hisG</name>
    <name evidence="17" type="ORF">SAMN02745120_1877</name>
</gene>
<evidence type="ECO:0000313" key="18">
    <source>
        <dbReference type="Proteomes" id="UP000243406"/>
    </source>
</evidence>
<evidence type="ECO:0000256" key="10">
    <source>
        <dbReference type="ARBA" id="ARBA00022679"/>
    </source>
</evidence>
<evidence type="ECO:0000256" key="15">
    <source>
        <dbReference type="HAMAP-Rule" id="MF_01018"/>
    </source>
</evidence>
<dbReference type="Pfam" id="PF01634">
    <property type="entry name" value="HisG"/>
    <property type="match status" value="1"/>
</dbReference>
<evidence type="ECO:0000256" key="6">
    <source>
        <dbReference type="ARBA" id="ARBA00020998"/>
    </source>
</evidence>
<evidence type="ECO:0000256" key="4">
    <source>
        <dbReference type="ARBA" id="ARBA00009489"/>
    </source>
</evidence>
<dbReference type="InterPro" id="IPR001348">
    <property type="entry name" value="ATP_PRibTrfase_HisG"/>
</dbReference>
<dbReference type="InterPro" id="IPR013820">
    <property type="entry name" value="ATP_PRibTrfase_cat"/>
</dbReference>
<dbReference type="EC" id="2.4.2.17" evidence="5 15"/>
<keyword evidence="11 15" id="KW-0547">Nucleotide-binding</keyword>
<dbReference type="Gene3D" id="3.40.190.10">
    <property type="entry name" value="Periplasmic binding protein-like II"/>
    <property type="match status" value="2"/>
</dbReference>
<dbReference type="FunFam" id="3.40.190.10:FF:000008">
    <property type="entry name" value="ATP phosphoribosyltransferase"/>
    <property type="match status" value="1"/>
</dbReference>
<evidence type="ECO:0000256" key="9">
    <source>
        <dbReference type="ARBA" id="ARBA00022676"/>
    </source>
</evidence>
<dbReference type="InterPro" id="IPR018198">
    <property type="entry name" value="ATP_PRibTrfase_CS"/>
</dbReference>
<keyword evidence="7 15" id="KW-0963">Cytoplasm</keyword>
<dbReference type="GO" id="GO:0005524">
    <property type="term" value="F:ATP binding"/>
    <property type="evidence" value="ECO:0007669"/>
    <property type="project" value="UniProtKB-KW"/>
</dbReference>
<evidence type="ECO:0000256" key="1">
    <source>
        <dbReference type="ARBA" id="ARBA00000915"/>
    </source>
</evidence>
<dbReference type="PANTHER" id="PTHR21403">
    <property type="entry name" value="ATP PHOSPHORIBOSYLTRANSFERASE ATP-PRTASE"/>
    <property type="match status" value="1"/>
</dbReference>
<evidence type="ECO:0000256" key="7">
    <source>
        <dbReference type="ARBA" id="ARBA00022490"/>
    </source>
</evidence>
<dbReference type="RefSeq" id="WP_079589693.1">
    <property type="nucleotide sequence ID" value="NZ_FUYN01000003.1"/>
</dbReference>
<accession>A0A1T5BUL7</accession>
<keyword evidence="10 15" id="KW-0808">Transferase</keyword>
<dbReference type="Proteomes" id="UP000243406">
    <property type="component" value="Unassembled WGS sequence"/>
</dbReference>
<dbReference type="HAMAP" id="MF_01018">
    <property type="entry name" value="HisG_Short"/>
    <property type="match status" value="1"/>
</dbReference>
<comment type="function">
    <text evidence="14 15">Catalyzes the condensation of ATP and 5-phosphoribose 1-diphosphate to form N'-(5'-phosphoribosyl)-ATP (PR-ATP). Has a crucial role in the pathway because the rate of histidine biosynthesis seems to be controlled primarily by regulation of HisG enzymatic activity.</text>
</comment>